<comment type="caution">
    <text evidence="2">The sequence shown here is derived from an EMBL/GenBank/DDBJ whole genome shotgun (WGS) entry which is preliminary data.</text>
</comment>
<dbReference type="AlphaFoldDB" id="A0ABD1W085"/>
<evidence type="ECO:0000256" key="1">
    <source>
        <dbReference type="SAM" id="Coils"/>
    </source>
</evidence>
<sequence>MNVIVLDSSSKVQTFVTFSQLGIMFDSFGSIESLGALDTKDQEPALEQSVMTSCLDCEVIEASKDKSPKSLERSIVEEEMRRIEETGRLLQEKEETLQESLRTISDLENMGKAMEGRLQRLVRVVEEQEESLKWHDERI</sequence>
<evidence type="ECO:0000313" key="2">
    <source>
        <dbReference type="EMBL" id="KAL2543069.1"/>
    </source>
</evidence>
<keyword evidence="3" id="KW-1185">Reference proteome</keyword>
<dbReference type="EMBL" id="JBFOLK010000001">
    <property type="protein sequence ID" value="KAL2543069.1"/>
    <property type="molecule type" value="Genomic_DNA"/>
</dbReference>
<reference evidence="3" key="1">
    <citation type="submission" date="2024-07" db="EMBL/GenBank/DDBJ databases">
        <title>Two chromosome-level genome assemblies of Korean endemic species Abeliophyllum distichum and Forsythia ovata (Oleaceae).</title>
        <authorList>
            <person name="Jang H."/>
        </authorList>
    </citation>
    <scope>NUCLEOTIDE SEQUENCE [LARGE SCALE GENOMIC DNA]</scope>
</reference>
<keyword evidence="1" id="KW-0175">Coiled coil</keyword>
<name>A0ABD1W085_9LAMI</name>
<dbReference type="Proteomes" id="UP001604336">
    <property type="component" value="Unassembled WGS sequence"/>
</dbReference>
<gene>
    <name evidence="2" type="ORF">Adt_04047</name>
</gene>
<protein>
    <submittedName>
        <fullName evidence="2">Uncharacterized protein</fullName>
    </submittedName>
</protein>
<organism evidence="2 3">
    <name type="scientific">Abeliophyllum distichum</name>
    <dbReference type="NCBI Taxonomy" id="126358"/>
    <lineage>
        <taxon>Eukaryota</taxon>
        <taxon>Viridiplantae</taxon>
        <taxon>Streptophyta</taxon>
        <taxon>Embryophyta</taxon>
        <taxon>Tracheophyta</taxon>
        <taxon>Spermatophyta</taxon>
        <taxon>Magnoliopsida</taxon>
        <taxon>eudicotyledons</taxon>
        <taxon>Gunneridae</taxon>
        <taxon>Pentapetalae</taxon>
        <taxon>asterids</taxon>
        <taxon>lamiids</taxon>
        <taxon>Lamiales</taxon>
        <taxon>Oleaceae</taxon>
        <taxon>Forsythieae</taxon>
        <taxon>Abeliophyllum</taxon>
    </lineage>
</organism>
<feature type="coiled-coil region" evidence="1">
    <location>
        <begin position="76"/>
        <end position="110"/>
    </location>
</feature>
<evidence type="ECO:0000313" key="3">
    <source>
        <dbReference type="Proteomes" id="UP001604336"/>
    </source>
</evidence>
<accession>A0ABD1W085</accession>
<proteinExistence type="predicted"/>